<dbReference type="PANTHER" id="PTHR43169">
    <property type="entry name" value="EXSB FAMILY PROTEIN"/>
    <property type="match status" value="1"/>
</dbReference>
<dbReference type="PANTHER" id="PTHR43169:SF4">
    <property type="entry name" value="ATPASE, PP-LOOP SUPERFAMILY-RELATED"/>
    <property type="match status" value="1"/>
</dbReference>
<accession>A0ABS5JQQ0</accession>
<proteinExistence type="predicted"/>
<dbReference type="InterPro" id="IPR052188">
    <property type="entry name" value="Ni-pincer_cofactor_biosynth"/>
</dbReference>
<dbReference type="InterPro" id="IPR014729">
    <property type="entry name" value="Rossmann-like_a/b/a_fold"/>
</dbReference>
<dbReference type="Gene3D" id="3.40.50.620">
    <property type="entry name" value="HUPs"/>
    <property type="match status" value="1"/>
</dbReference>
<dbReference type="EMBL" id="JAGUCO010000001">
    <property type="protein sequence ID" value="MBS2096731.1"/>
    <property type="molecule type" value="Genomic_DNA"/>
</dbReference>
<reference evidence="1 2" key="1">
    <citation type="journal article" date="2015" name="Int. J. Syst. Evol. Microbiol.">
        <title>Carboxylicivirga linearis sp. nov., isolated from a sea cucumber culture pond.</title>
        <authorList>
            <person name="Wang F.Q."/>
            <person name="Zhou Y.X."/>
            <person name="Lin X.Z."/>
            <person name="Chen G.J."/>
            <person name="Du Z.J."/>
        </authorList>
    </citation>
    <scope>NUCLEOTIDE SEQUENCE [LARGE SCALE GENOMIC DNA]</scope>
    <source>
        <strain evidence="1 2">FB218</strain>
    </source>
</reference>
<evidence type="ECO:0000313" key="2">
    <source>
        <dbReference type="Proteomes" id="UP000708576"/>
    </source>
</evidence>
<dbReference type="RefSeq" id="WP_212212091.1">
    <property type="nucleotide sequence ID" value="NZ_JAGUCO010000001.1"/>
</dbReference>
<sequence length="272" mass="30629">MTKADQLIQWFKHNSQGYLLFSGGFDSSAVMGAAIKAKSSVIPIWVDNGFNRASSDDMKIQARNLGAPELIIVKLKPSETVIENPVKRCYFCKRSILERVPKDAIAIFDGTTASDLENYRPGKIALEEYNVKSPLAELGITSSEAKDIAISFGADPLLADLESCLATRINYTHFLYPERIEAIKQIENFVIEQTNDFNVRCRFDDDDHIRIEFSKAESYSALTDSAFRDTIYEMGNTAALFVTIDMKRSRPNEYDNKINKVQTQQGIHIPSH</sequence>
<dbReference type="Proteomes" id="UP000708576">
    <property type="component" value="Unassembled WGS sequence"/>
</dbReference>
<protein>
    <submittedName>
        <fullName evidence="1">Exoenzyme S synthesis protein B</fullName>
    </submittedName>
</protein>
<name>A0ABS5JQQ0_9BACT</name>
<organism evidence="1 2">
    <name type="scientific">Carboxylicivirga linearis</name>
    <dbReference type="NCBI Taxonomy" id="1628157"/>
    <lineage>
        <taxon>Bacteria</taxon>
        <taxon>Pseudomonadati</taxon>
        <taxon>Bacteroidota</taxon>
        <taxon>Bacteroidia</taxon>
        <taxon>Marinilabiliales</taxon>
        <taxon>Marinilabiliaceae</taxon>
        <taxon>Carboxylicivirga</taxon>
    </lineage>
</organism>
<evidence type="ECO:0000313" key="1">
    <source>
        <dbReference type="EMBL" id="MBS2096731.1"/>
    </source>
</evidence>
<comment type="caution">
    <text evidence="1">The sequence shown here is derived from an EMBL/GenBank/DDBJ whole genome shotgun (WGS) entry which is preliminary data.</text>
</comment>
<keyword evidence="2" id="KW-1185">Reference proteome</keyword>
<gene>
    <name evidence="1" type="ORF">KEM10_00490</name>
</gene>
<dbReference type="SUPFAM" id="SSF52402">
    <property type="entry name" value="Adenine nucleotide alpha hydrolases-like"/>
    <property type="match status" value="1"/>
</dbReference>